<dbReference type="Gene3D" id="3.20.20.150">
    <property type="entry name" value="Divalent-metal-dependent TIM barrel enzymes"/>
    <property type="match status" value="1"/>
</dbReference>
<gene>
    <name evidence="3" type="ORF">M5X19_33325</name>
</gene>
<dbReference type="PANTHER" id="PTHR43489">
    <property type="entry name" value="ISOMERASE"/>
    <property type="match status" value="1"/>
</dbReference>
<proteinExistence type="predicted"/>
<keyword evidence="1 3" id="KW-0413">Isomerase</keyword>
<evidence type="ECO:0000313" key="4">
    <source>
        <dbReference type="Proteomes" id="UP001527099"/>
    </source>
</evidence>
<name>A0ABT4GNA8_9BACL</name>
<dbReference type="Proteomes" id="UP001527099">
    <property type="component" value="Unassembled WGS sequence"/>
</dbReference>
<reference evidence="3 4" key="1">
    <citation type="submission" date="2022-05" db="EMBL/GenBank/DDBJ databases">
        <title>Genome Sequencing of Bee-Associated Microbes.</title>
        <authorList>
            <person name="Dunlap C."/>
        </authorList>
    </citation>
    <scope>NUCLEOTIDE SEQUENCE [LARGE SCALE GENOMIC DNA]</scope>
    <source>
        <strain evidence="3 4">NRRL B-14421</strain>
    </source>
</reference>
<dbReference type="PANTHER" id="PTHR43489:SF7">
    <property type="entry name" value="3-DEHYDRO-D-GULOSIDE 4-EPIMERASE-RELATED"/>
    <property type="match status" value="1"/>
</dbReference>
<protein>
    <submittedName>
        <fullName evidence="3">Sugar phosphate isomerase/epimerase</fullName>
    </submittedName>
</protein>
<evidence type="ECO:0000256" key="1">
    <source>
        <dbReference type="ARBA" id="ARBA00023235"/>
    </source>
</evidence>
<dbReference type="GO" id="GO:0016853">
    <property type="term" value="F:isomerase activity"/>
    <property type="evidence" value="ECO:0007669"/>
    <property type="project" value="UniProtKB-KW"/>
</dbReference>
<feature type="domain" description="Xylose isomerase-like TIM barrel" evidence="2">
    <location>
        <begin position="24"/>
        <end position="241"/>
    </location>
</feature>
<dbReference type="RefSeq" id="WP_208860884.1">
    <property type="nucleotide sequence ID" value="NZ_JAMDMW010000064.1"/>
</dbReference>
<evidence type="ECO:0000259" key="2">
    <source>
        <dbReference type="Pfam" id="PF01261"/>
    </source>
</evidence>
<dbReference type="SUPFAM" id="SSF51658">
    <property type="entry name" value="Xylose isomerase-like"/>
    <property type="match status" value="1"/>
</dbReference>
<dbReference type="EMBL" id="JAMDMX010000161">
    <property type="protein sequence ID" value="MCY9697702.1"/>
    <property type="molecule type" value="Genomic_DNA"/>
</dbReference>
<dbReference type="Pfam" id="PF01261">
    <property type="entry name" value="AP_endonuc_2"/>
    <property type="match status" value="1"/>
</dbReference>
<dbReference type="InterPro" id="IPR013022">
    <property type="entry name" value="Xyl_isomerase-like_TIM-brl"/>
</dbReference>
<comment type="caution">
    <text evidence="3">The sequence shown here is derived from an EMBL/GenBank/DDBJ whole genome shotgun (WGS) entry which is preliminary data.</text>
</comment>
<sequence>MSNGIKFSYNTLVYAGENIEQGIKRIAGFGYDAAEFVGEPETNDPKHIRNLLDTYHIEASSICAIYTPERDLVSSNLEIRKNAIHYLKQCVDFAKVIGAKGISVTPTSNMKIHAEADRSTELTWAAQGIKEAGLYAGEHGIRLTIEPWNRYETYLINRLEQSLELVNEINLPNVGCMGDTYHMNIEETDIAEAIRKVGNKLYYVHFADSNRAAPGQGHIDFRPIAQALLDIQYEGYISMELLPPFADPFSGVRCEEFYDLYTKESITYLKALFASLLERSV</sequence>
<organism evidence="3 4">
    <name type="scientific">Paenibacillus alginolyticus</name>
    <dbReference type="NCBI Taxonomy" id="59839"/>
    <lineage>
        <taxon>Bacteria</taxon>
        <taxon>Bacillati</taxon>
        <taxon>Bacillota</taxon>
        <taxon>Bacilli</taxon>
        <taxon>Bacillales</taxon>
        <taxon>Paenibacillaceae</taxon>
        <taxon>Paenibacillus</taxon>
    </lineage>
</organism>
<keyword evidence="4" id="KW-1185">Reference proteome</keyword>
<dbReference type="InterPro" id="IPR036237">
    <property type="entry name" value="Xyl_isomerase-like_sf"/>
</dbReference>
<evidence type="ECO:0000313" key="3">
    <source>
        <dbReference type="EMBL" id="MCY9697702.1"/>
    </source>
</evidence>
<dbReference type="InterPro" id="IPR050417">
    <property type="entry name" value="Sugar_Epim/Isomerase"/>
</dbReference>
<accession>A0ABT4GNA8</accession>